<reference evidence="1 2" key="1">
    <citation type="submission" date="2018-02" db="EMBL/GenBank/DDBJ databases">
        <title>Draft genome of wild Prunus yedoensis var. nudiflora.</title>
        <authorList>
            <person name="Baek S."/>
            <person name="Kim J.-H."/>
            <person name="Choi K."/>
            <person name="Kim G.-B."/>
            <person name="Cho A."/>
            <person name="Jang H."/>
            <person name="Shin C.-H."/>
            <person name="Yu H.-J."/>
            <person name="Mun J.-H."/>
        </authorList>
    </citation>
    <scope>NUCLEOTIDE SEQUENCE [LARGE SCALE GENOMIC DNA]</scope>
    <source>
        <strain evidence="2">cv. Jeju island</strain>
        <tissue evidence="1">Leaf</tissue>
    </source>
</reference>
<dbReference type="AlphaFoldDB" id="A0A314ZFQ9"/>
<evidence type="ECO:0000313" key="1">
    <source>
        <dbReference type="EMBL" id="PQQ00736.1"/>
    </source>
</evidence>
<organism evidence="1 2">
    <name type="scientific">Prunus yedoensis var. nudiflora</name>
    <dbReference type="NCBI Taxonomy" id="2094558"/>
    <lineage>
        <taxon>Eukaryota</taxon>
        <taxon>Viridiplantae</taxon>
        <taxon>Streptophyta</taxon>
        <taxon>Embryophyta</taxon>
        <taxon>Tracheophyta</taxon>
        <taxon>Spermatophyta</taxon>
        <taxon>Magnoliopsida</taxon>
        <taxon>eudicotyledons</taxon>
        <taxon>Gunneridae</taxon>
        <taxon>Pentapetalae</taxon>
        <taxon>rosids</taxon>
        <taxon>fabids</taxon>
        <taxon>Rosales</taxon>
        <taxon>Rosaceae</taxon>
        <taxon>Amygdaloideae</taxon>
        <taxon>Amygdaleae</taxon>
        <taxon>Prunus</taxon>
    </lineage>
</organism>
<dbReference type="Proteomes" id="UP000250321">
    <property type="component" value="Unassembled WGS sequence"/>
</dbReference>
<sequence>MECLWAPRPFLSQLSRRSWPKLRWLLRVVSLQWSWRLTCVYFESDTKELVDSINGNIRRDDGVCILTRIRNYQQRWSPLPAKCLMLCAGLDGSDSSKLEVVL</sequence>
<evidence type="ECO:0000313" key="2">
    <source>
        <dbReference type="Proteomes" id="UP000250321"/>
    </source>
</evidence>
<name>A0A314ZFQ9_PRUYE</name>
<protein>
    <submittedName>
        <fullName evidence="1">Uncharacterized protein</fullName>
    </submittedName>
</protein>
<dbReference type="EMBL" id="PJQY01001658">
    <property type="protein sequence ID" value="PQQ00736.1"/>
    <property type="molecule type" value="Genomic_DNA"/>
</dbReference>
<gene>
    <name evidence="1" type="ORF">Pyn_10114</name>
</gene>
<comment type="caution">
    <text evidence="1">The sequence shown here is derived from an EMBL/GenBank/DDBJ whole genome shotgun (WGS) entry which is preliminary data.</text>
</comment>
<proteinExistence type="predicted"/>
<keyword evidence="2" id="KW-1185">Reference proteome</keyword>
<accession>A0A314ZFQ9</accession>